<reference evidence="1 2" key="1">
    <citation type="submission" date="2015-01" db="EMBL/GenBank/DDBJ databases">
        <authorList>
            <person name="MANFREDI Pablo"/>
        </authorList>
    </citation>
    <scope>NUCLEOTIDE SEQUENCE [LARGE SCALE GENOMIC DNA]</scope>
    <source>
        <strain evidence="1 2">Ccy74</strain>
    </source>
</reference>
<dbReference type="EMBL" id="CDOG01000001">
    <property type="protein sequence ID" value="CEN33597.1"/>
    <property type="molecule type" value="Genomic_DNA"/>
</dbReference>
<proteinExistence type="predicted"/>
<gene>
    <name evidence="1" type="ORF">CCYN74_10065</name>
</gene>
<evidence type="ECO:0000313" key="2">
    <source>
        <dbReference type="Proteomes" id="UP000038083"/>
    </source>
</evidence>
<evidence type="ECO:0000313" key="1">
    <source>
        <dbReference type="EMBL" id="CEN33597.1"/>
    </source>
</evidence>
<protein>
    <submittedName>
        <fullName evidence="1">Uncharacterized protein</fullName>
    </submittedName>
</protein>
<organism evidence="1 2">
    <name type="scientific">Capnocytophaga cynodegmi</name>
    <dbReference type="NCBI Taxonomy" id="28189"/>
    <lineage>
        <taxon>Bacteria</taxon>
        <taxon>Pseudomonadati</taxon>
        <taxon>Bacteroidota</taxon>
        <taxon>Flavobacteriia</taxon>
        <taxon>Flavobacteriales</taxon>
        <taxon>Flavobacteriaceae</taxon>
        <taxon>Capnocytophaga</taxon>
    </lineage>
</organism>
<dbReference type="Proteomes" id="UP000038083">
    <property type="component" value="Unassembled WGS sequence"/>
</dbReference>
<accession>A0A0B7HRK9</accession>
<dbReference type="AlphaFoldDB" id="A0A0B7HRK9"/>
<name>A0A0B7HRK9_9FLAO</name>
<sequence length="61" mass="7183">MFVPFAKYRLQTRKRKKYHNALMQTSTEFVSQVKQSTQQTAFAKVFQKSTGIVLKKLTQKK</sequence>